<dbReference type="VEuPathDB" id="FungiDB:FUN_004565"/>
<dbReference type="SUPFAM" id="SSF51735">
    <property type="entry name" value="NAD(P)-binding Rossmann-fold domains"/>
    <property type="match status" value="1"/>
</dbReference>
<dbReference type="InterPro" id="IPR020843">
    <property type="entry name" value="ER"/>
</dbReference>
<dbReference type="GO" id="GO:0016651">
    <property type="term" value="F:oxidoreductase activity, acting on NAD(P)H"/>
    <property type="evidence" value="ECO:0007669"/>
    <property type="project" value="InterPro"/>
</dbReference>
<comment type="caution">
    <text evidence="2">The sequence shown here is derived from an EMBL/GenBank/DDBJ whole genome shotgun (WGS) entry which is preliminary data.</text>
</comment>
<evidence type="ECO:0000313" key="3">
    <source>
        <dbReference type="Proteomes" id="UP000233469"/>
    </source>
</evidence>
<dbReference type="InterPro" id="IPR047122">
    <property type="entry name" value="Trans-enoyl_RdTase-like"/>
</dbReference>
<dbReference type="PANTHER" id="PTHR45348:SF2">
    <property type="entry name" value="ZINC-TYPE ALCOHOL DEHYDROGENASE-LIKE PROTEIN C2E1P3.01"/>
    <property type="match status" value="1"/>
</dbReference>
<evidence type="ECO:0000259" key="1">
    <source>
        <dbReference type="SMART" id="SM00829"/>
    </source>
</evidence>
<protein>
    <submittedName>
        <fullName evidence="2">GroES-like protein</fullName>
    </submittedName>
</protein>
<dbReference type="InterPro" id="IPR011032">
    <property type="entry name" value="GroES-like_sf"/>
</dbReference>
<dbReference type="Gene3D" id="3.90.180.10">
    <property type="entry name" value="Medium-chain alcohol dehydrogenases, catalytic domain"/>
    <property type="match status" value="1"/>
</dbReference>
<dbReference type="PANTHER" id="PTHR45348">
    <property type="entry name" value="HYPOTHETICAL OXIDOREDUCTASE (EUROFUNG)"/>
    <property type="match status" value="1"/>
</dbReference>
<accession>A0A2N1NHH9</accession>
<dbReference type="SMART" id="SM00829">
    <property type="entry name" value="PKS_ER"/>
    <property type="match status" value="1"/>
</dbReference>
<reference evidence="2 3" key="1">
    <citation type="submission" date="2016-04" db="EMBL/GenBank/DDBJ databases">
        <title>Genome analyses suggest a sexual origin of heterokaryosis in a supposedly ancient asexual fungus.</title>
        <authorList>
            <person name="Ropars J."/>
            <person name="Sedzielewska K."/>
            <person name="Noel J."/>
            <person name="Charron P."/>
            <person name="Farinelli L."/>
            <person name="Marton T."/>
            <person name="Kruger M."/>
            <person name="Pelin A."/>
            <person name="Brachmann A."/>
            <person name="Corradi N."/>
        </authorList>
    </citation>
    <scope>NUCLEOTIDE SEQUENCE [LARGE SCALE GENOMIC DNA]</scope>
    <source>
        <strain evidence="2 3">C2</strain>
    </source>
</reference>
<dbReference type="InterPro" id="IPR013154">
    <property type="entry name" value="ADH-like_N"/>
</dbReference>
<dbReference type="InterPro" id="IPR013149">
    <property type="entry name" value="ADH-like_C"/>
</dbReference>
<dbReference type="CDD" id="cd08249">
    <property type="entry name" value="enoyl_reductase_like"/>
    <property type="match status" value="1"/>
</dbReference>
<reference evidence="2 3" key="2">
    <citation type="submission" date="2017-10" db="EMBL/GenBank/DDBJ databases">
        <title>Extensive intraspecific genome diversity in a model arbuscular mycorrhizal fungus.</title>
        <authorList>
            <person name="Chen E.C.H."/>
            <person name="Morin E."/>
            <person name="Baudet D."/>
            <person name="Noel J."/>
            <person name="Ndikumana S."/>
            <person name="Charron P."/>
            <person name="St-Onge C."/>
            <person name="Giorgi J."/>
            <person name="Grigoriev I.V."/>
            <person name="Roux C."/>
            <person name="Martin F.M."/>
            <person name="Corradi N."/>
        </authorList>
    </citation>
    <scope>NUCLEOTIDE SEQUENCE [LARGE SCALE GENOMIC DNA]</scope>
    <source>
        <strain evidence="2 3">C2</strain>
    </source>
</reference>
<proteinExistence type="predicted"/>
<dbReference type="EMBL" id="LLXL01000375">
    <property type="protein sequence ID" value="PKK73375.1"/>
    <property type="molecule type" value="Genomic_DNA"/>
</dbReference>
<feature type="domain" description="Enoyl reductase (ER)" evidence="1">
    <location>
        <begin position="20"/>
        <end position="342"/>
    </location>
</feature>
<dbReference type="Pfam" id="PF08240">
    <property type="entry name" value="ADH_N"/>
    <property type="match status" value="1"/>
</dbReference>
<dbReference type="Proteomes" id="UP000233469">
    <property type="component" value="Unassembled WGS sequence"/>
</dbReference>
<dbReference type="InterPro" id="IPR036291">
    <property type="entry name" value="NAD(P)-bd_dom_sf"/>
</dbReference>
<evidence type="ECO:0000313" key="2">
    <source>
        <dbReference type="EMBL" id="PKK73375.1"/>
    </source>
</evidence>
<dbReference type="SUPFAM" id="SSF50129">
    <property type="entry name" value="GroES-like"/>
    <property type="match status" value="1"/>
</dbReference>
<dbReference type="VEuPathDB" id="FungiDB:RhiirA1_374804"/>
<organism evidence="2 3">
    <name type="scientific">Rhizophagus irregularis</name>
    <dbReference type="NCBI Taxonomy" id="588596"/>
    <lineage>
        <taxon>Eukaryota</taxon>
        <taxon>Fungi</taxon>
        <taxon>Fungi incertae sedis</taxon>
        <taxon>Mucoromycota</taxon>
        <taxon>Glomeromycotina</taxon>
        <taxon>Glomeromycetes</taxon>
        <taxon>Glomerales</taxon>
        <taxon>Glomeraceae</taxon>
        <taxon>Rhizophagus</taxon>
    </lineage>
</organism>
<name>A0A2N1NHH9_9GLOM</name>
<gene>
    <name evidence="2" type="ORF">RhiirC2_740850</name>
</gene>
<dbReference type="Gene3D" id="3.40.50.720">
    <property type="entry name" value="NAD(P)-binding Rossmann-like Domain"/>
    <property type="match status" value="1"/>
</dbReference>
<dbReference type="VEuPathDB" id="FungiDB:RhiirFUN_006712"/>
<dbReference type="AlphaFoldDB" id="A0A2N1NHH9"/>
<dbReference type="Pfam" id="PF00107">
    <property type="entry name" value="ADH_zinc_N"/>
    <property type="match status" value="1"/>
</dbReference>
<sequence length="345" mass="36668">MSAKIKAVVLHEKGGQQVVEEVDKPTPKPQPNASIPGELGDLLVKIKTVALNPVDWKQAEIGFFIDGYPVTLGSDAAGIVEAVGNGVTGFSVGDEVMAHTKLGVPGGYGAFSEYALFEAATTFKKPPHLTWEEAASIPVGSLTAALGLYHNLNLPLPTENPSFFREEFILIWGGSSSIGSYAIQLAANTGLTVITTASPKNNDYLRSIGAAHVIDYNAPDVVDQINSITKNNLKYALDVIGSESSNIALKVLSQNGKIAWAAGPPTDKKEGVQETGIVLGECHRDTKGALKNVNRLLKVVEQLLFEGRIRPNNVEVIEGGLNAIPDGLQKLKKGVSAKKLIVKID</sequence>